<dbReference type="AlphaFoldDB" id="E9HJV1"/>
<accession>E9HJV1</accession>
<feature type="chain" id="PRO_5003241178" evidence="2">
    <location>
        <begin position="24"/>
        <end position="284"/>
    </location>
</feature>
<evidence type="ECO:0000256" key="2">
    <source>
        <dbReference type="SAM" id="SignalP"/>
    </source>
</evidence>
<organism evidence="3 4">
    <name type="scientific">Daphnia pulex</name>
    <name type="common">Water flea</name>
    <dbReference type="NCBI Taxonomy" id="6669"/>
    <lineage>
        <taxon>Eukaryota</taxon>
        <taxon>Metazoa</taxon>
        <taxon>Ecdysozoa</taxon>
        <taxon>Arthropoda</taxon>
        <taxon>Crustacea</taxon>
        <taxon>Branchiopoda</taxon>
        <taxon>Diplostraca</taxon>
        <taxon>Cladocera</taxon>
        <taxon>Anomopoda</taxon>
        <taxon>Daphniidae</taxon>
        <taxon>Daphnia</taxon>
    </lineage>
</organism>
<keyword evidence="4" id="KW-1185">Reference proteome</keyword>
<evidence type="ECO:0000313" key="3">
    <source>
        <dbReference type="EMBL" id="EFX68002.1"/>
    </source>
</evidence>
<protein>
    <submittedName>
        <fullName evidence="3">Uncharacterized protein</fullName>
    </submittedName>
</protein>
<feature type="compositionally biased region" description="Polar residues" evidence="1">
    <location>
        <begin position="108"/>
        <end position="132"/>
    </location>
</feature>
<evidence type="ECO:0000313" key="4">
    <source>
        <dbReference type="Proteomes" id="UP000000305"/>
    </source>
</evidence>
<feature type="signal peptide" evidence="2">
    <location>
        <begin position="1"/>
        <end position="23"/>
    </location>
</feature>
<sequence length="284" mass="31213">MATMAKFKCLILVLLVAVSVCRSQVDPAATSSTTDMLLTTSSSGLDGAVLLRAEGLRLGELSKQMAETNRALEELLATKLRDIHYASVIGELRAEIDSLRRDMEQVKEATTASSVSSGRNDVTAEPTATSSENEQKTLHWLQSSLAEMKGEILDLNRSVNVSRQLQQQQETAGQLQLTRFDVTVLQAQVADEAAYRQQINQSIQQVDDDVQRLDHHQQLNAAQLERLENNVSYEFTSLSSIPSSSPSAVVCRTGTNEWTRPKASSPSFLFSCPPPPAFPTAQRY</sequence>
<dbReference type="HOGENOM" id="CLU_980931_0_0_1"/>
<proteinExistence type="predicted"/>
<name>E9HJV1_DAPPU</name>
<dbReference type="KEGG" id="dpx:DAPPUDRAFT_114979"/>
<feature type="region of interest" description="Disordered" evidence="1">
    <location>
        <begin position="105"/>
        <end position="135"/>
    </location>
</feature>
<reference evidence="3 4" key="1">
    <citation type="journal article" date="2011" name="Science">
        <title>The ecoresponsive genome of Daphnia pulex.</title>
        <authorList>
            <person name="Colbourne J.K."/>
            <person name="Pfrender M.E."/>
            <person name="Gilbert D."/>
            <person name="Thomas W.K."/>
            <person name="Tucker A."/>
            <person name="Oakley T.H."/>
            <person name="Tokishita S."/>
            <person name="Aerts A."/>
            <person name="Arnold G.J."/>
            <person name="Basu M.K."/>
            <person name="Bauer D.J."/>
            <person name="Caceres C.E."/>
            <person name="Carmel L."/>
            <person name="Casola C."/>
            <person name="Choi J.H."/>
            <person name="Detter J.C."/>
            <person name="Dong Q."/>
            <person name="Dusheyko S."/>
            <person name="Eads B.D."/>
            <person name="Frohlich T."/>
            <person name="Geiler-Samerotte K.A."/>
            <person name="Gerlach D."/>
            <person name="Hatcher P."/>
            <person name="Jogdeo S."/>
            <person name="Krijgsveld J."/>
            <person name="Kriventseva E.V."/>
            <person name="Kultz D."/>
            <person name="Laforsch C."/>
            <person name="Lindquist E."/>
            <person name="Lopez J."/>
            <person name="Manak J.R."/>
            <person name="Muller J."/>
            <person name="Pangilinan J."/>
            <person name="Patwardhan R.P."/>
            <person name="Pitluck S."/>
            <person name="Pritham E.J."/>
            <person name="Rechtsteiner A."/>
            <person name="Rho M."/>
            <person name="Rogozin I.B."/>
            <person name="Sakarya O."/>
            <person name="Salamov A."/>
            <person name="Schaack S."/>
            <person name="Shapiro H."/>
            <person name="Shiga Y."/>
            <person name="Skalitzky C."/>
            <person name="Smith Z."/>
            <person name="Souvorov A."/>
            <person name="Sung W."/>
            <person name="Tang Z."/>
            <person name="Tsuchiya D."/>
            <person name="Tu H."/>
            <person name="Vos H."/>
            <person name="Wang M."/>
            <person name="Wolf Y.I."/>
            <person name="Yamagata H."/>
            <person name="Yamada T."/>
            <person name="Ye Y."/>
            <person name="Shaw J.R."/>
            <person name="Andrews J."/>
            <person name="Crease T.J."/>
            <person name="Tang H."/>
            <person name="Lucas S.M."/>
            <person name="Robertson H.M."/>
            <person name="Bork P."/>
            <person name="Koonin E.V."/>
            <person name="Zdobnov E.M."/>
            <person name="Grigoriev I.V."/>
            <person name="Lynch M."/>
            <person name="Boore J.L."/>
        </authorList>
    </citation>
    <scope>NUCLEOTIDE SEQUENCE [LARGE SCALE GENOMIC DNA]</scope>
</reference>
<evidence type="ECO:0000256" key="1">
    <source>
        <dbReference type="SAM" id="MobiDB-lite"/>
    </source>
</evidence>
<gene>
    <name evidence="3" type="ORF">DAPPUDRAFT_114979</name>
</gene>
<dbReference type="Proteomes" id="UP000000305">
    <property type="component" value="Unassembled WGS sequence"/>
</dbReference>
<keyword evidence="2" id="KW-0732">Signal</keyword>
<dbReference type="EMBL" id="GL732664">
    <property type="protein sequence ID" value="EFX68002.1"/>
    <property type="molecule type" value="Genomic_DNA"/>
</dbReference>
<dbReference type="InParanoid" id="E9HJV1"/>